<feature type="chain" id="PRO_5007564684" description="DUF5050 domain-containing protein" evidence="1">
    <location>
        <begin position="24"/>
        <end position="360"/>
    </location>
</feature>
<name>A0A150MEF6_9BACI</name>
<gene>
    <name evidence="2" type="ORF">B4135_1135</name>
</gene>
<dbReference type="EMBL" id="LQYT01000009">
    <property type="protein sequence ID" value="KYD22652.1"/>
    <property type="molecule type" value="Genomic_DNA"/>
</dbReference>
<comment type="caution">
    <text evidence="2">The sequence shown here is derived from an EMBL/GenBank/DDBJ whole genome shotgun (WGS) entry which is preliminary data.</text>
</comment>
<reference evidence="2 3" key="1">
    <citation type="submission" date="2016-01" db="EMBL/GenBank/DDBJ databases">
        <title>Draft Genome Sequences of Seven Thermophilic Sporeformers Isolated from Foods.</title>
        <authorList>
            <person name="Berendsen E.M."/>
            <person name="Wells-Bennik M.H."/>
            <person name="Krawcyk A.O."/>
            <person name="De Jong A."/>
            <person name="Holsappel S."/>
            <person name="Eijlander R.T."/>
            <person name="Kuipers O.P."/>
        </authorList>
    </citation>
    <scope>NUCLEOTIDE SEQUENCE [LARGE SCALE GENOMIC DNA]</scope>
    <source>
        <strain evidence="2 3">B4135</strain>
    </source>
</reference>
<dbReference type="InterPro" id="IPR015943">
    <property type="entry name" value="WD40/YVTN_repeat-like_dom_sf"/>
</dbReference>
<dbReference type="OrthoDB" id="7197435at2"/>
<dbReference type="Gene3D" id="2.130.10.10">
    <property type="entry name" value="YVTN repeat-like/Quinoprotein amine dehydrogenase"/>
    <property type="match status" value="1"/>
</dbReference>
<keyword evidence="1" id="KW-0732">Signal</keyword>
<protein>
    <recommendedName>
        <fullName evidence="4">DUF5050 domain-containing protein</fullName>
    </recommendedName>
</protein>
<evidence type="ECO:0000313" key="3">
    <source>
        <dbReference type="Proteomes" id="UP000075683"/>
    </source>
</evidence>
<dbReference type="SUPFAM" id="SSF69304">
    <property type="entry name" value="Tricorn protease N-terminal domain"/>
    <property type="match status" value="1"/>
</dbReference>
<evidence type="ECO:0000313" key="2">
    <source>
        <dbReference type="EMBL" id="KYD22652.1"/>
    </source>
</evidence>
<accession>A0A150MEF6</accession>
<dbReference type="PROSITE" id="PS51257">
    <property type="entry name" value="PROKAR_LIPOPROTEIN"/>
    <property type="match status" value="1"/>
</dbReference>
<feature type="signal peptide" evidence="1">
    <location>
        <begin position="1"/>
        <end position="23"/>
    </location>
</feature>
<dbReference type="Proteomes" id="UP000075683">
    <property type="component" value="Unassembled WGS sequence"/>
</dbReference>
<organism evidence="2 3">
    <name type="scientific">Caldibacillus debilis</name>
    <dbReference type="NCBI Taxonomy" id="301148"/>
    <lineage>
        <taxon>Bacteria</taxon>
        <taxon>Bacillati</taxon>
        <taxon>Bacillota</taxon>
        <taxon>Bacilli</taxon>
        <taxon>Bacillales</taxon>
        <taxon>Bacillaceae</taxon>
        <taxon>Caldibacillus</taxon>
    </lineage>
</organism>
<dbReference type="RefSeq" id="WP_061567943.1">
    <property type="nucleotide sequence ID" value="NZ_LQYT01000009.1"/>
</dbReference>
<dbReference type="AlphaFoldDB" id="A0A150MEF6"/>
<evidence type="ECO:0008006" key="4">
    <source>
        <dbReference type="Google" id="ProtNLM"/>
    </source>
</evidence>
<evidence type="ECO:0000256" key="1">
    <source>
        <dbReference type="SAM" id="SignalP"/>
    </source>
</evidence>
<dbReference type="STRING" id="301148.B4135_1135"/>
<sequence length="360" mass="40996">MKNLNVAIKPLFLAVMFAGFVLAGGCDQKSARAPVEKYKYAVILSMQQGGSLLQLYDADGNFLDSKRLKASGVDENGSAYLNGPQYENGKWYIGVASDAKSQDFVLELDPETLNVKDVPANVGNRYQYTGYAVDGDRLYAFYSTPDRGAHIIKSSLSSGKMVKQTEIRHNILYHIIPNHGSLIFLSDSDDPQDPGMYLRIVDGDSLKIEKEFKNPDYLFPRDVLLTHDKLYMVPLLDASEMETNQLLIFDLKNENWETVRLPFQNARYLRLADHKLYIFEENTDADHHTMAIMNLKTNEIEDTVTFDYEAREVLFDKDTMVSGSDEKVYIYDLKTRKLKKAFAIKNADDWMFGSLLVRPE</sequence>
<proteinExistence type="predicted"/>